<evidence type="ECO:0000259" key="2">
    <source>
        <dbReference type="PROSITE" id="PS50110"/>
    </source>
</evidence>
<keyword evidence="1" id="KW-0597">Phosphoprotein</keyword>
<dbReference type="PROSITE" id="PS50110">
    <property type="entry name" value="RESPONSE_REGULATORY"/>
    <property type="match status" value="1"/>
</dbReference>
<dbReference type="SMART" id="SM00448">
    <property type="entry name" value="REC"/>
    <property type="match status" value="1"/>
</dbReference>
<evidence type="ECO:0000313" key="4">
    <source>
        <dbReference type="Proteomes" id="UP000286990"/>
    </source>
</evidence>
<sequence length="143" mass="16508">MNKFDQLNSILLIDDDESSNFLHSIFINKLGLDIEINTALNGQEGLDFIMNRGLEKLSLPCMVMLDLRMPVKDGWDFMRMYEEQVPQELKKQLTIVLVTVSDNPQDKERAAANPHILDYAQKPLSDSTFKKLIEKHFNLKEIV</sequence>
<name>A0A426RHB2_9FLAO</name>
<dbReference type="Gene3D" id="3.40.50.2300">
    <property type="match status" value="1"/>
</dbReference>
<dbReference type="RefSeq" id="WP_125223140.1">
    <property type="nucleotide sequence ID" value="NZ_QUSX01000002.1"/>
</dbReference>
<dbReference type="EMBL" id="QUSX01000002">
    <property type="protein sequence ID" value="RRQ48420.1"/>
    <property type="molecule type" value="Genomic_DNA"/>
</dbReference>
<organism evidence="3 4">
    <name type="scientific">Maribacter algicola</name>
    <dbReference type="NCBI Taxonomy" id="2498892"/>
    <lineage>
        <taxon>Bacteria</taxon>
        <taxon>Pseudomonadati</taxon>
        <taxon>Bacteroidota</taxon>
        <taxon>Flavobacteriia</taxon>
        <taxon>Flavobacteriales</taxon>
        <taxon>Flavobacteriaceae</taxon>
        <taxon>Maribacter</taxon>
    </lineage>
</organism>
<reference evidence="4" key="1">
    <citation type="submission" date="2018-12" db="EMBL/GenBank/DDBJ databases">
        <title>Maribacter lutimaris sp. nov., isolated from marine sediment.</title>
        <authorList>
            <person name="Kim K.K."/>
        </authorList>
    </citation>
    <scope>NUCLEOTIDE SEQUENCE [LARGE SCALE GENOMIC DNA]</scope>
    <source>
        <strain evidence="4">PoM-212</strain>
    </source>
</reference>
<evidence type="ECO:0000313" key="3">
    <source>
        <dbReference type="EMBL" id="RRQ48420.1"/>
    </source>
</evidence>
<protein>
    <submittedName>
        <fullName evidence="3">Response regulator</fullName>
    </submittedName>
</protein>
<accession>A0A426RHB2</accession>
<evidence type="ECO:0000256" key="1">
    <source>
        <dbReference type="PROSITE-ProRule" id="PRU00169"/>
    </source>
</evidence>
<dbReference type="InterPro" id="IPR001789">
    <property type="entry name" value="Sig_transdc_resp-reg_receiver"/>
</dbReference>
<dbReference type="AlphaFoldDB" id="A0A426RHB2"/>
<dbReference type="Pfam" id="PF00072">
    <property type="entry name" value="Response_reg"/>
    <property type="match status" value="1"/>
</dbReference>
<dbReference type="PANTHER" id="PTHR44520:SF2">
    <property type="entry name" value="RESPONSE REGULATOR RCP1"/>
    <property type="match status" value="1"/>
</dbReference>
<dbReference type="GO" id="GO:0000160">
    <property type="term" value="P:phosphorelay signal transduction system"/>
    <property type="evidence" value="ECO:0007669"/>
    <property type="project" value="InterPro"/>
</dbReference>
<dbReference type="Proteomes" id="UP000286990">
    <property type="component" value="Unassembled WGS sequence"/>
</dbReference>
<dbReference type="InterPro" id="IPR052893">
    <property type="entry name" value="TCS_response_regulator"/>
</dbReference>
<comment type="caution">
    <text evidence="3">The sequence shown here is derived from an EMBL/GenBank/DDBJ whole genome shotgun (WGS) entry which is preliminary data.</text>
</comment>
<proteinExistence type="predicted"/>
<gene>
    <name evidence="3" type="ORF">DZC72_11980</name>
</gene>
<dbReference type="InterPro" id="IPR011006">
    <property type="entry name" value="CheY-like_superfamily"/>
</dbReference>
<dbReference type="PANTHER" id="PTHR44520">
    <property type="entry name" value="RESPONSE REGULATOR RCP1-RELATED"/>
    <property type="match status" value="1"/>
</dbReference>
<feature type="domain" description="Response regulatory" evidence="2">
    <location>
        <begin position="9"/>
        <end position="137"/>
    </location>
</feature>
<feature type="modified residue" description="4-aspartylphosphate" evidence="1">
    <location>
        <position position="66"/>
    </location>
</feature>
<dbReference type="SUPFAM" id="SSF52172">
    <property type="entry name" value="CheY-like"/>
    <property type="match status" value="1"/>
</dbReference>
<dbReference type="OrthoDB" id="673128at2"/>
<keyword evidence="4" id="KW-1185">Reference proteome</keyword>